<feature type="domain" description="Alpha-galactosidase NEW3" evidence="3">
    <location>
        <begin position="162"/>
        <end position="236"/>
    </location>
</feature>
<dbReference type="RefSeq" id="WP_142529402.1">
    <property type="nucleotide sequence ID" value="NZ_CBCSJO010000008.1"/>
</dbReference>
<evidence type="ECO:0000313" key="4">
    <source>
        <dbReference type="EMBL" id="SMO84742.1"/>
    </source>
</evidence>
<keyword evidence="1" id="KW-0812">Transmembrane</keyword>
<dbReference type="OrthoDB" id="8631677at2"/>
<protein>
    <submittedName>
        <fullName evidence="4">NPCBM-associated, NEW3 domain of alpha-galactosidase</fullName>
    </submittedName>
</protein>
<keyword evidence="1" id="KW-1133">Transmembrane helix</keyword>
<dbReference type="PANTHER" id="PTHR39198:SF1">
    <property type="entry name" value="ALPHA-GALACTOSIDASE NEW3 DOMAIN-CONTAINING PROTEIN"/>
    <property type="match status" value="1"/>
</dbReference>
<sequence>MLTKFSITRSCALRKFTFLFLLLSGQILKAQSPAADGKSSFTAKLINIEAATTEVFRYNTTLHNGDAKSKVVELKADLPIGWMISFKADGSQVTSVAMDAGKTQDISIEINASATADPSKYKIPVKAVSGSDTLALNLEAVVKGSYGLTLTTPTGRLSEELTAGSHLDIQLVVKNTGTLPLKDIDLSSQLPSNWEASFEPSKISSLEPGKSQELKARLKVPDKTIAGDYAATFTANNPNGNAPAVFRIIVKTSLLSGWIGILVILLSVGLVYYLIRKYGRR</sequence>
<feature type="chain" id="PRO_5021909244" evidence="2">
    <location>
        <begin position="31"/>
        <end position="281"/>
    </location>
</feature>
<keyword evidence="1" id="KW-0472">Membrane</keyword>
<organism evidence="4 5">
    <name type="scientific">Pedobacter westerhofensis</name>
    <dbReference type="NCBI Taxonomy" id="425512"/>
    <lineage>
        <taxon>Bacteria</taxon>
        <taxon>Pseudomonadati</taxon>
        <taxon>Bacteroidota</taxon>
        <taxon>Sphingobacteriia</taxon>
        <taxon>Sphingobacteriales</taxon>
        <taxon>Sphingobacteriaceae</taxon>
        <taxon>Pedobacter</taxon>
    </lineage>
</organism>
<dbReference type="AlphaFoldDB" id="A0A521ELH1"/>
<dbReference type="InterPro" id="IPR018905">
    <property type="entry name" value="A-galactase_NEW3"/>
</dbReference>
<evidence type="ECO:0000256" key="1">
    <source>
        <dbReference type="SAM" id="Phobius"/>
    </source>
</evidence>
<name>A0A521ELH1_9SPHI</name>
<dbReference type="Pfam" id="PF10633">
    <property type="entry name" value="NPCBM_assoc"/>
    <property type="match status" value="1"/>
</dbReference>
<evidence type="ECO:0000313" key="5">
    <source>
        <dbReference type="Proteomes" id="UP000320300"/>
    </source>
</evidence>
<gene>
    <name evidence="4" type="ORF">SAMN06265348_108270</name>
</gene>
<dbReference type="Proteomes" id="UP000320300">
    <property type="component" value="Unassembled WGS sequence"/>
</dbReference>
<dbReference type="EMBL" id="FXTN01000008">
    <property type="protein sequence ID" value="SMO84742.1"/>
    <property type="molecule type" value="Genomic_DNA"/>
</dbReference>
<dbReference type="PANTHER" id="PTHR39198">
    <property type="entry name" value="HYPOTHETICAL MEMBRANE PROTEIN, CONSERVED"/>
    <property type="match status" value="1"/>
</dbReference>
<feature type="signal peptide" evidence="2">
    <location>
        <begin position="1"/>
        <end position="30"/>
    </location>
</feature>
<accession>A0A521ELH1</accession>
<evidence type="ECO:0000259" key="3">
    <source>
        <dbReference type="Pfam" id="PF10633"/>
    </source>
</evidence>
<keyword evidence="5" id="KW-1185">Reference proteome</keyword>
<keyword evidence="2" id="KW-0732">Signal</keyword>
<proteinExistence type="predicted"/>
<reference evidence="4 5" key="1">
    <citation type="submission" date="2017-05" db="EMBL/GenBank/DDBJ databases">
        <authorList>
            <person name="Varghese N."/>
            <person name="Submissions S."/>
        </authorList>
    </citation>
    <scope>NUCLEOTIDE SEQUENCE [LARGE SCALE GENOMIC DNA]</scope>
    <source>
        <strain evidence="4 5">DSM 19036</strain>
    </source>
</reference>
<dbReference type="Gene3D" id="2.60.40.10">
    <property type="entry name" value="Immunoglobulins"/>
    <property type="match status" value="1"/>
</dbReference>
<dbReference type="InterPro" id="IPR013783">
    <property type="entry name" value="Ig-like_fold"/>
</dbReference>
<feature type="transmembrane region" description="Helical" evidence="1">
    <location>
        <begin position="255"/>
        <end position="275"/>
    </location>
</feature>
<evidence type="ECO:0000256" key="2">
    <source>
        <dbReference type="SAM" id="SignalP"/>
    </source>
</evidence>